<keyword evidence="1" id="KW-0808">Transferase</keyword>
<sequence>MTGRVDLGPDDPLPGPPRRVLVAGASGAGKTRLAAELARRLGVRHTEIDALFHGPGWEPRPEFLADVQALVAQAGWTTEWQYDGVRDLLADRADLVVWLDLPRWLVLAQVSRRTLRRRLRREVLWNGNVEPSLLTIFTDPEHIVRWSWTSHRRLAPRVAVLRERRPGLVVVRLRSRRDVRRWLAGPLAQAAAGSA</sequence>
<dbReference type="RefSeq" id="WP_183341831.1">
    <property type="nucleotide sequence ID" value="NZ_JACHZG010000002.1"/>
</dbReference>
<dbReference type="InterPro" id="IPR027417">
    <property type="entry name" value="P-loop_NTPase"/>
</dbReference>
<proteinExistence type="predicted"/>
<keyword evidence="1" id="KW-0418">Kinase</keyword>
<keyword evidence="2" id="KW-1185">Reference proteome</keyword>
<reference evidence="1 2" key="1">
    <citation type="submission" date="2020-08" db="EMBL/GenBank/DDBJ databases">
        <title>Sequencing the genomes of 1000 actinobacteria strains.</title>
        <authorList>
            <person name="Klenk H.-P."/>
        </authorList>
    </citation>
    <scope>NUCLEOTIDE SEQUENCE [LARGE SCALE GENOMIC DNA]</scope>
    <source>
        <strain evidence="1 2">DSM 11053</strain>
    </source>
</reference>
<dbReference type="SUPFAM" id="SSF52540">
    <property type="entry name" value="P-loop containing nucleoside triphosphate hydrolases"/>
    <property type="match status" value="1"/>
</dbReference>
<dbReference type="Proteomes" id="UP000565572">
    <property type="component" value="Unassembled WGS sequence"/>
</dbReference>
<accession>A0A7W5P9A3</accession>
<dbReference type="Gene3D" id="3.40.50.300">
    <property type="entry name" value="P-loop containing nucleotide triphosphate hydrolases"/>
    <property type="match status" value="1"/>
</dbReference>
<dbReference type="AlphaFoldDB" id="A0A7W5P9A3"/>
<protein>
    <submittedName>
        <fullName evidence="1">Adenylate kinase family enzyme</fullName>
    </submittedName>
</protein>
<name>A0A7W5P9A3_9ACTN</name>
<gene>
    <name evidence="1" type="ORF">FHX39_003686</name>
</gene>
<evidence type="ECO:0000313" key="2">
    <source>
        <dbReference type="Proteomes" id="UP000565572"/>
    </source>
</evidence>
<dbReference type="EMBL" id="JACHZG010000002">
    <property type="protein sequence ID" value="MBB3328701.1"/>
    <property type="molecule type" value="Genomic_DNA"/>
</dbReference>
<dbReference type="GO" id="GO:0016301">
    <property type="term" value="F:kinase activity"/>
    <property type="evidence" value="ECO:0007669"/>
    <property type="project" value="UniProtKB-KW"/>
</dbReference>
<comment type="caution">
    <text evidence="1">The sequence shown here is derived from an EMBL/GenBank/DDBJ whole genome shotgun (WGS) entry which is preliminary data.</text>
</comment>
<dbReference type="PANTHER" id="PTHR37816:SF1">
    <property type="entry name" value="TOXIN"/>
    <property type="match status" value="1"/>
</dbReference>
<evidence type="ECO:0000313" key="1">
    <source>
        <dbReference type="EMBL" id="MBB3328701.1"/>
    </source>
</evidence>
<organism evidence="1 2">
    <name type="scientific">Microlunatus antarcticus</name>
    <dbReference type="NCBI Taxonomy" id="53388"/>
    <lineage>
        <taxon>Bacteria</taxon>
        <taxon>Bacillati</taxon>
        <taxon>Actinomycetota</taxon>
        <taxon>Actinomycetes</taxon>
        <taxon>Propionibacteriales</taxon>
        <taxon>Propionibacteriaceae</taxon>
        <taxon>Microlunatus</taxon>
    </lineage>
</organism>
<dbReference type="PANTHER" id="PTHR37816">
    <property type="entry name" value="YALI0E33011P"/>
    <property type="match status" value="1"/>
</dbReference>
<dbReference type="InterPro" id="IPR052922">
    <property type="entry name" value="Cytidylate_Kinase-2"/>
</dbReference>